<gene>
    <name evidence="6" type="ORF">LEP1GSC194_0591</name>
</gene>
<comment type="pathway">
    <text evidence="1">Lipid metabolism.</text>
</comment>
<dbReference type="GO" id="GO:0003841">
    <property type="term" value="F:1-acylglycerol-3-phosphate O-acyltransferase activity"/>
    <property type="evidence" value="ECO:0007669"/>
    <property type="project" value="TreeGrafter"/>
</dbReference>
<feature type="transmembrane region" description="Helical" evidence="4">
    <location>
        <begin position="74"/>
        <end position="98"/>
    </location>
</feature>
<evidence type="ECO:0000256" key="2">
    <source>
        <dbReference type="ARBA" id="ARBA00022679"/>
    </source>
</evidence>
<keyword evidence="4" id="KW-1133">Transmembrane helix</keyword>
<evidence type="ECO:0000259" key="5">
    <source>
        <dbReference type="Pfam" id="PF01553"/>
    </source>
</evidence>
<evidence type="ECO:0000256" key="1">
    <source>
        <dbReference type="ARBA" id="ARBA00005189"/>
    </source>
</evidence>
<dbReference type="PATRIC" id="fig|1218565.3.peg.395"/>
<dbReference type="SUPFAM" id="SSF69593">
    <property type="entry name" value="Glycerol-3-phosphate (1)-acyltransferase"/>
    <property type="match status" value="1"/>
</dbReference>
<comment type="caution">
    <text evidence="6">The sequence shown here is derived from an EMBL/GenBank/DDBJ whole genome shotgun (WGS) entry which is preliminary data.</text>
</comment>
<dbReference type="Proteomes" id="UP000011988">
    <property type="component" value="Unassembled WGS sequence"/>
</dbReference>
<dbReference type="EMBL" id="ANIK01000005">
    <property type="protein sequence ID" value="EMJ97823.1"/>
    <property type="molecule type" value="Genomic_DNA"/>
</dbReference>
<name>M6D994_9LEPT</name>
<evidence type="ECO:0000313" key="6">
    <source>
        <dbReference type="EMBL" id="EMJ97823.1"/>
    </source>
</evidence>
<dbReference type="GO" id="GO:0006654">
    <property type="term" value="P:phosphatidic acid biosynthetic process"/>
    <property type="evidence" value="ECO:0007669"/>
    <property type="project" value="TreeGrafter"/>
</dbReference>
<feature type="domain" description="Phospholipid/glycerol acyltransferase" evidence="5">
    <location>
        <begin position="134"/>
        <end position="244"/>
    </location>
</feature>
<proteinExistence type="predicted"/>
<keyword evidence="3 6" id="KW-0012">Acyltransferase</keyword>
<accession>M6D994</accession>
<evidence type="ECO:0000256" key="4">
    <source>
        <dbReference type="SAM" id="Phobius"/>
    </source>
</evidence>
<keyword evidence="2 6" id="KW-0808">Transferase</keyword>
<dbReference type="PANTHER" id="PTHR10434:SF66">
    <property type="entry name" value="PHOSPHOLIPID_GLYCEROL ACYLTRANSFERASE DOMAIN-CONTAINING PROTEIN"/>
    <property type="match status" value="1"/>
</dbReference>
<protein>
    <submittedName>
        <fullName evidence="6">Acyltransferase</fullName>
    </submittedName>
</protein>
<reference evidence="6 7" key="1">
    <citation type="submission" date="2013-01" db="EMBL/GenBank/DDBJ databases">
        <authorList>
            <person name="Harkins D.M."/>
            <person name="Durkin A.S."/>
            <person name="Brinkac L.M."/>
            <person name="Haft D.H."/>
            <person name="Selengut J.D."/>
            <person name="Sanka R."/>
            <person name="DePew J."/>
            <person name="Purushe J."/>
            <person name="Galloway R.L."/>
            <person name="Vinetz J.M."/>
            <person name="Sutton G.G."/>
            <person name="Nierman W.C."/>
            <person name="Fouts D.E."/>
        </authorList>
    </citation>
    <scope>NUCLEOTIDE SEQUENCE [LARGE SCALE GENOMIC DNA]</scope>
    <source>
        <strain evidence="6 7">79601</strain>
    </source>
</reference>
<evidence type="ECO:0000256" key="3">
    <source>
        <dbReference type="ARBA" id="ARBA00023315"/>
    </source>
</evidence>
<dbReference type="InterPro" id="IPR002123">
    <property type="entry name" value="Plipid/glycerol_acylTrfase"/>
</dbReference>
<keyword evidence="4" id="KW-0812">Transmembrane</keyword>
<keyword evidence="4" id="KW-0472">Membrane</keyword>
<dbReference type="Pfam" id="PF01553">
    <property type="entry name" value="Acyltransferase"/>
    <property type="match status" value="1"/>
</dbReference>
<organism evidence="6 7">
    <name type="scientific">Leptospira alstonii serovar Sichuan str. 79601</name>
    <dbReference type="NCBI Taxonomy" id="1218565"/>
    <lineage>
        <taxon>Bacteria</taxon>
        <taxon>Pseudomonadati</taxon>
        <taxon>Spirochaetota</taxon>
        <taxon>Spirochaetia</taxon>
        <taxon>Leptospirales</taxon>
        <taxon>Leptospiraceae</taxon>
        <taxon>Leptospira</taxon>
    </lineage>
</organism>
<sequence>MSFAQGMDRALSRLRIRSGPADRFRVASISGAAKTSFSKNDSLGRLFSMNPLKFMESRLGRFSKSYRKIVLKTYLITIVLVFSFAFPSFVAGLFFALIGNQKRKNAAFLKGSAVWGDAIRWMTKTRFFKIGEFQIPPKGHMIFSNHVNELDFPYDCLVINKPYLANQVIKKTLVAYWWMKAMGSQVFESSKAATIAVSVRNLLKGLSTTSFIVYPEGHNSYQEEIQPLQKGMIKLAWENKIPVVIVLKSGLTGYQTLERGFVVAYKQIGIYESTNYSSWEEFKDFIFETMDREKKDLDAMLSTEVRNESVLVS</sequence>
<dbReference type="PANTHER" id="PTHR10434">
    <property type="entry name" value="1-ACYL-SN-GLYCEROL-3-PHOSPHATE ACYLTRANSFERASE"/>
    <property type="match status" value="1"/>
</dbReference>
<dbReference type="AlphaFoldDB" id="M6D994"/>
<evidence type="ECO:0000313" key="7">
    <source>
        <dbReference type="Proteomes" id="UP000011988"/>
    </source>
</evidence>